<evidence type="ECO:0000313" key="3">
    <source>
        <dbReference type="Proteomes" id="UP000004030"/>
    </source>
</evidence>
<dbReference type="Proteomes" id="UP000004030">
    <property type="component" value="Unassembled WGS sequence"/>
</dbReference>
<name>G6EBZ8_9SPHN</name>
<proteinExistence type="predicted"/>
<sequence length="138" mass="14480">MRAGAIDRSGPVDCHVPSLPAARAEGKCARRDMADRFMAQAPACESHAGLALVRHPPKHPEVAILKQRVFILAALALSACSTPYSGPDMPKGTALPPPEETAPAASPQISVDTMKAMAKNLASDEFEGRASSGEYLDS</sequence>
<feature type="region of interest" description="Disordered" evidence="1">
    <location>
        <begin position="85"/>
        <end position="110"/>
    </location>
</feature>
<evidence type="ECO:0008006" key="4">
    <source>
        <dbReference type="Google" id="ProtNLM"/>
    </source>
</evidence>
<protein>
    <recommendedName>
        <fullName evidence="4">Lipoprotein</fullName>
    </recommendedName>
</protein>
<comment type="caution">
    <text evidence="2">The sequence shown here is derived from an EMBL/GenBank/DDBJ whole genome shotgun (WGS) entry which is preliminary data.</text>
</comment>
<dbReference type="EMBL" id="AGFM01000027">
    <property type="protein sequence ID" value="EHJ61097.1"/>
    <property type="molecule type" value="Genomic_DNA"/>
</dbReference>
<organism evidence="2 3">
    <name type="scientific">Novosphingobium pentaromativorans US6-1</name>
    <dbReference type="NCBI Taxonomy" id="1088721"/>
    <lineage>
        <taxon>Bacteria</taxon>
        <taxon>Pseudomonadati</taxon>
        <taxon>Pseudomonadota</taxon>
        <taxon>Alphaproteobacteria</taxon>
        <taxon>Sphingomonadales</taxon>
        <taxon>Sphingomonadaceae</taxon>
        <taxon>Novosphingobium</taxon>
    </lineage>
</organism>
<gene>
    <name evidence="2" type="ORF">NSU_1869</name>
</gene>
<evidence type="ECO:0000313" key="2">
    <source>
        <dbReference type="EMBL" id="EHJ61097.1"/>
    </source>
</evidence>
<evidence type="ECO:0000256" key="1">
    <source>
        <dbReference type="SAM" id="MobiDB-lite"/>
    </source>
</evidence>
<keyword evidence="3" id="KW-1185">Reference proteome</keyword>
<dbReference type="STRING" id="1088721.JI59_10700"/>
<accession>G6EBZ8</accession>
<dbReference type="AlphaFoldDB" id="G6EBZ8"/>
<reference evidence="2 3" key="1">
    <citation type="journal article" date="2012" name="J. Bacteriol.">
        <title>Genome sequence of benzo(a)pyrene-degrading bacterium Novosphingobium pentaromativorans US6-1.</title>
        <authorList>
            <person name="Luo Y.R."/>
            <person name="Kang S.G."/>
            <person name="Kim S.J."/>
            <person name="Kim M.R."/>
            <person name="Li N."/>
            <person name="Lee J.H."/>
            <person name="Kwon K.K."/>
        </authorList>
    </citation>
    <scope>NUCLEOTIDE SEQUENCE [LARGE SCALE GENOMIC DNA]</scope>
    <source>
        <strain evidence="2 3">US6-1</strain>
    </source>
</reference>
<dbReference type="PATRIC" id="fig|1088721.3.peg.1848"/>